<dbReference type="InterPro" id="IPR011004">
    <property type="entry name" value="Trimer_LpxA-like_sf"/>
</dbReference>
<evidence type="ECO:0000313" key="4">
    <source>
        <dbReference type="Proteomes" id="UP000070456"/>
    </source>
</evidence>
<keyword evidence="4" id="KW-1185">Reference proteome</keyword>
<dbReference type="EMBL" id="LOEE01000034">
    <property type="protein sequence ID" value="KXG75458.1"/>
    <property type="molecule type" value="Genomic_DNA"/>
</dbReference>
<gene>
    <name evidence="3" type="primary">lpxD</name>
    <name evidence="3" type="ORF">AN619_17220</name>
</gene>
<keyword evidence="3" id="KW-0012">Acyltransferase</keyword>
<proteinExistence type="predicted"/>
<dbReference type="PROSITE" id="PS00101">
    <property type="entry name" value="HEXAPEP_TRANSFERASES"/>
    <property type="match status" value="1"/>
</dbReference>
<dbReference type="PANTHER" id="PTHR43300">
    <property type="entry name" value="ACETYLTRANSFERASE"/>
    <property type="match status" value="1"/>
</dbReference>
<comment type="caution">
    <text evidence="3">The sequence shown here is derived from an EMBL/GenBank/DDBJ whole genome shotgun (WGS) entry which is preliminary data.</text>
</comment>
<dbReference type="InterPro" id="IPR001451">
    <property type="entry name" value="Hexapep"/>
</dbReference>
<dbReference type="InterPro" id="IPR050179">
    <property type="entry name" value="Trans_hexapeptide_repeat"/>
</dbReference>
<dbReference type="PANTHER" id="PTHR43300:SF11">
    <property type="entry name" value="ACETYLTRANSFERASE RV3034C-RELATED"/>
    <property type="match status" value="1"/>
</dbReference>
<dbReference type="InterPro" id="IPR018357">
    <property type="entry name" value="Hexapep_transf_CS"/>
</dbReference>
<dbReference type="AlphaFoldDB" id="A0A140L4I3"/>
<reference evidence="3 4" key="1">
    <citation type="submission" date="2015-12" db="EMBL/GenBank/DDBJ databases">
        <title>Draft genome sequence of the thermoanaerobe Thermotalea metallivorans, an isolate from the runoff channel of the Great Artesian Basin, Australia.</title>
        <authorList>
            <person name="Patel B.K."/>
        </authorList>
    </citation>
    <scope>NUCLEOTIDE SEQUENCE [LARGE SCALE GENOMIC DNA]</scope>
    <source>
        <strain evidence="3 4">B2-1</strain>
    </source>
</reference>
<evidence type="ECO:0000256" key="1">
    <source>
        <dbReference type="ARBA" id="ARBA00022679"/>
    </source>
</evidence>
<protein>
    <submittedName>
        <fullName evidence="3">UDP-3-O-acylglucosamine N-acyltransferase</fullName>
        <ecNumber evidence="3">2.3.1.-</ecNumber>
    </submittedName>
</protein>
<sequence>MLLREANEILSGLGYASRIVKDASFDLMGEIPEGYNGGTLRYLSDLKYFDKKISMAAALLIEGHIDLEKLCTVYDGGILVCENAKECFYALLIYLHENTDFFGMAYDTHIDDSAVIGKNVKIPSKNVRIGKGAIIEDDVIISTNVEIGEGTRICSGTILGSEGVMLCTIQGRRTLIPHAGKLVIGNRVAIMNHSIIQKGIHTGADTVIGDDVVIGSGVLIAHGTRIGSGTLILDHVNIAGYCWIGSNVWVGAGCVMRNGTKVGDNSHIALGTVLIENVQDNGKISGFFGIDRSKSLVFHERLKQYGLGGREGK</sequence>
<dbReference type="RefSeq" id="WP_068556313.1">
    <property type="nucleotide sequence ID" value="NZ_LOEE01000034.1"/>
</dbReference>
<dbReference type="Proteomes" id="UP000070456">
    <property type="component" value="Unassembled WGS sequence"/>
</dbReference>
<evidence type="ECO:0000256" key="2">
    <source>
        <dbReference type="ARBA" id="ARBA00022737"/>
    </source>
</evidence>
<dbReference type="EC" id="2.3.1.-" evidence="3"/>
<keyword evidence="1 3" id="KW-0808">Transferase</keyword>
<dbReference type="STRING" id="520762.AN619_17220"/>
<evidence type="ECO:0000313" key="3">
    <source>
        <dbReference type="EMBL" id="KXG75458.1"/>
    </source>
</evidence>
<name>A0A140L4I3_9FIRM</name>
<dbReference type="GO" id="GO:0016746">
    <property type="term" value="F:acyltransferase activity"/>
    <property type="evidence" value="ECO:0007669"/>
    <property type="project" value="UniProtKB-KW"/>
</dbReference>
<dbReference type="SUPFAM" id="SSF51161">
    <property type="entry name" value="Trimeric LpxA-like enzymes"/>
    <property type="match status" value="1"/>
</dbReference>
<dbReference type="Gene3D" id="2.160.10.10">
    <property type="entry name" value="Hexapeptide repeat proteins"/>
    <property type="match status" value="1"/>
</dbReference>
<dbReference type="Pfam" id="PF00132">
    <property type="entry name" value="Hexapep"/>
    <property type="match status" value="2"/>
</dbReference>
<keyword evidence="2" id="KW-0677">Repeat</keyword>
<organism evidence="3 4">
    <name type="scientific">Thermotalea metallivorans</name>
    <dbReference type="NCBI Taxonomy" id="520762"/>
    <lineage>
        <taxon>Bacteria</taxon>
        <taxon>Bacillati</taxon>
        <taxon>Bacillota</taxon>
        <taxon>Clostridia</taxon>
        <taxon>Peptostreptococcales</taxon>
        <taxon>Thermotaleaceae</taxon>
        <taxon>Thermotalea</taxon>
    </lineage>
</organism>
<accession>A0A140L4I3</accession>